<evidence type="ECO:0000256" key="1">
    <source>
        <dbReference type="ARBA" id="ARBA00022729"/>
    </source>
</evidence>
<evidence type="ECO:0000313" key="4">
    <source>
        <dbReference type="Proteomes" id="UP000887563"/>
    </source>
</evidence>
<dbReference type="PANTHER" id="PTHR10161">
    <property type="entry name" value="TARTRATE-RESISTANT ACID PHOSPHATASE TYPE 5"/>
    <property type="match status" value="1"/>
</dbReference>
<dbReference type="PANTHER" id="PTHR10161:SF14">
    <property type="entry name" value="TARTRATE-RESISTANT ACID PHOSPHATASE TYPE 5"/>
    <property type="match status" value="1"/>
</dbReference>
<dbReference type="GO" id="GO:0016787">
    <property type="term" value="F:hydrolase activity"/>
    <property type="evidence" value="ECO:0007669"/>
    <property type="project" value="UniProtKB-KW"/>
</dbReference>
<dbReference type="Pfam" id="PF00149">
    <property type="entry name" value="Metallophos"/>
    <property type="match status" value="1"/>
</dbReference>
<protein>
    <submittedName>
        <fullName evidence="5">Calcineurin-like phosphoesterase domain-containing protein</fullName>
    </submittedName>
</protein>
<feature type="domain" description="Calcineurin-like phosphoesterase" evidence="3">
    <location>
        <begin position="31"/>
        <end position="143"/>
    </location>
</feature>
<dbReference type="WBParaSite" id="Minc3s00383g11373">
    <property type="protein sequence ID" value="Minc3s00383g11373"/>
    <property type="gene ID" value="Minc3s00383g11373"/>
</dbReference>
<evidence type="ECO:0000259" key="3">
    <source>
        <dbReference type="Pfam" id="PF00149"/>
    </source>
</evidence>
<accession>A0A914LBT2</accession>
<dbReference type="Gene3D" id="3.60.21.10">
    <property type="match status" value="1"/>
</dbReference>
<dbReference type="AlphaFoldDB" id="A0A914LBT2"/>
<dbReference type="InterPro" id="IPR051558">
    <property type="entry name" value="Metallophosphoesterase_PAP"/>
</dbReference>
<proteinExistence type="predicted"/>
<dbReference type="InterPro" id="IPR004843">
    <property type="entry name" value="Calcineurin-like_PHP"/>
</dbReference>
<reference evidence="5" key="1">
    <citation type="submission" date="2022-11" db="UniProtKB">
        <authorList>
            <consortium name="WormBaseParasite"/>
        </authorList>
    </citation>
    <scope>IDENTIFICATION</scope>
</reference>
<evidence type="ECO:0000256" key="2">
    <source>
        <dbReference type="ARBA" id="ARBA00022801"/>
    </source>
</evidence>
<keyword evidence="1" id="KW-0732">Signal</keyword>
<name>A0A914LBT2_MELIC</name>
<keyword evidence="2" id="KW-0378">Hydrolase</keyword>
<sequence length="199" mass="23089">MSVKCRDKHASSVSENGSNVNYRKFPSEYYVHTHYLNGFNVVFIMIDTFLLCGGSRKDSLSLQKEDDLSQEEKTAKKLAQEKHFTWLEKTLPMYSGTADYLFVAGHYPLYMSVGDRSYTCANRLRNLFELYKISAYLAGHEHSLKYIQVQDSETFTFNQIVSGAATKMENCLQEKHVLSHYKNEDRTQIINMAPHFKIW</sequence>
<evidence type="ECO:0000313" key="5">
    <source>
        <dbReference type="WBParaSite" id="Minc3s00383g11373"/>
    </source>
</evidence>
<organism evidence="4 5">
    <name type="scientific">Meloidogyne incognita</name>
    <name type="common">Southern root-knot nematode worm</name>
    <name type="synonym">Oxyuris incognita</name>
    <dbReference type="NCBI Taxonomy" id="6306"/>
    <lineage>
        <taxon>Eukaryota</taxon>
        <taxon>Metazoa</taxon>
        <taxon>Ecdysozoa</taxon>
        <taxon>Nematoda</taxon>
        <taxon>Chromadorea</taxon>
        <taxon>Rhabditida</taxon>
        <taxon>Tylenchina</taxon>
        <taxon>Tylenchomorpha</taxon>
        <taxon>Tylenchoidea</taxon>
        <taxon>Meloidogynidae</taxon>
        <taxon>Meloidogyninae</taxon>
        <taxon>Meloidogyne</taxon>
        <taxon>Meloidogyne incognita group</taxon>
    </lineage>
</organism>
<dbReference type="SUPFAM" id="SSF56300">
    <property type="entry name" value="Metallo-dependent phosphatases"/>
    <property type="match status" value="1"/>
</dbReference>
<dbReference type="InterPro" id="IPR029052">
    <property type="entry name" value="Metallo-depent_PP-like"/>
</dbReference>
<keyword evidence="4" id="KW-1185">Reference proteome</keyword>
<dbReference type="Proteomes" id="UP000887563">
    <property type="component" value="Unplaced"/>
</dbReference>